<dbReference type="EMBL" id="AE000666">
    <property type="protein sequence ID" value="AAB84594.1"/>
    <property type="molecule type" value="Genomic_DNA"/>
</dbReference>
<gene>
    <name evidence="1" type="ordered locus">MTH_88</name>
</gene>
<proteinExistence type="predicted"/>
<reference evidence="1 2" key="1">
    <citation type="journal article" date="1997" name="J. Bacteriol.">
        <title>Complete genome sequence of Methanobacterium thermoautotrophicum deltaH: functional analysis and comparative genomics.</title>
        <authorList>
            <person name="Smith D.R."/>
            <person name="Doucette-Stamm L.A."/>
            <person name="Deloughery C."/>
            <person name="Lee H.-M."/>
            <person name="Dubois J."/>
            <person name="Aldredge T."/>
            <person name="Bashirzadeh R."/>
            <person name="Blakely D."/>
            <person name="Cook R."/>
            <person name="Gilbert K."/>
            <person name="Harrison D."/>
            <person name="Hoang L."/>
            <person name="Keagle P."/>
            <person name="Lumm W."/>
            <person name="Pothier B."/>
            <person name="Qiu D."/>
            <person name="Spadafora R."/>
            <person name="Vicare R."/>
            <person name="Wang Y."/>
            <person name="Wierzbowski J."/>
            <person name="Gibson R."/>
            <person name="Jiwani N."/>
            <person name="Caruso A."/>
            <person name="Bush D."/>
            <person name="Safer H."/>
            <person name="Patwell D."/>
            <person name="Prabhakar S."/>
            <person name="McDougall S."/>
            <person name="Shimer G."/>
            <person name="Goyal A."/>
            <person name="Pietrovski S."/>
            <person name="Church G.M."/>
            <person name="Daniels C.J."/>
            <person name="Mao J.-i."/>
            <person name="Rice P."/>
            <person name="Nolling J."/>
            <person name="Reeve J.N."/>
        </authorList>
    </citation>
    <scope>NUCLEOTIDE SEQUENCE [LARGE SCALE GENOMIC DNA]</scope>
    <source>
        <strain evidence="2">ATCC 29096 / DSM 1053 / JCM 10044 / NBRC 100330 / Delta H</strain>
    </source>
</reference>
<dbReference type="PaxDb" id="187420-MTH_88"/>
<keyword evidence="2" id="KW-1185">Reference proteome</keyword>
<dbReference type="Proteomes" id="UP000005223">
    <property type="component" value="Chromosome"/>
</dbReference>
<organism evidence="1 2">
    <name type="scientific">Methanothermobacter thermautotrophicus (strain ATCC 29096 / DSM 1053 / JCM 10044 / NBRC 100330 / Delta H)</name>
    <name type="common">Methanobacterium thermoautotrophicum</name>
    <dbReference type="NCBI Taxonomy" id="187420"/>
    <lineage>
        <taxon>Archaea</taxon>
        <taxon>Methanobacteriati</taxon>
        <taxon>Methanobacteriota</taxon>
        <taxon>Methanomada group</taxon>
        <taxon>Methanobacteria</taxon>
        <taxon>Methanobacteriales</taxon>
        <taxon>Methanobacteriaceae</taxon>
        <taxon>Methanothermobacter</taxon>
    </lineage>
</organism>
<protein>
    <submittedName>
        <fullName evidence="1">Uncharacterized protein</fullName>
    </submittedName>
</protein>
<dbReference type="EnsemblBacteria" id="AAB84594">
    <property type="protein sequence ID" value="AAB84594"/>
    <property type="gene ID" value="MTH_88"/>
</dbReference>
<evidence type="ECO:0000313" key="2">
    <source>
        <dbReference type="Proteomes" id="UP000005223"/>
    </source>
</evidence>
<dbReference type="KEGG" id="mth:MTH_88"/>
<dbReference type="HOGENOM" id="CLU_3362577_0_0_2"/>
<accession>O26191</accession>
<dbReference type="PIR" id="E69217">
    <property type="entry name" value="E69217"/>
</dbReference>
<dbReference type="STRING" id="187420.MTH_88"/>
<sequence>MKGEHDHATLQIKQPPKSSYLYFSVPKRDSNLFIL</sequence>
<dbReference type="InParanoid" id="O26191"/>
<evidence type="ECO:0000313" key="1">
    <source>
        <dbReference type="EMBL" id="AAB84594.1"/>
    </source>
</evidence>
<dbReference type="AlphaFoldDB" id="O26191"/>
<name>O26191_METTH</name>